<feature type="domain" description="Peptidase M20 dimerisation" evidence="2">
    <location>
        <begin position="168"/>
        <end position="258"/>
    </location>
</feature>
<evidence type="ECO:0000313" key="4">
    <source>
        <dbReference type="Proteomes" id="UP000184052"/>
    </source>
</evidence>
<protein>
    <recommendedName>
        <fullName evidence="1">Peptidase M20 domain-containing protein 2</fullName>
    </recommendedName>
</protein>
<keyword evidence="3" id="KW-0378">Hydrolase</keyword>
<dbReference type="InterPro" id="IPR052030">
    <property type="entry name" value="Peptidase_M20/M20A_hydrolases"/>
</dbReference>
<dbReference type="CDD" id="cd05672">
    <property type="entry name" value="M20_ACY1L2-like"/>
    <property type="match status" value="1"/>
</dbReference>
<dbReference type="InterPro" id="IPR017144">
    <property type="entry name" value="Xaa-Arg_dipeptidase"/>
</dbReference>
<dbReference type="Proteomes" id="UP000184052">
    <property type="component" value="Unassembled WGS sequence"/>
</dbReference>
<dbReference type="Pfam" id="PF01546">
    <property type="entry name" value="Peptidase_M20"/>
    <property type="match status" value="1"/>
</dbReference>
<evidence type="ECO:0000259" key="2">
    <source>
        <dbReference type="Pfam" id="PF07687"/>
    </source>
</evidence>
<evidence type="ECO:0000256" key="1">
    <source>
        <dbReference type="PIRNR" id="PIRNR037226"/>
    </source>
</evidence>
<proteinExistence type="inferred from homology"/>
<dbReference type="Gene3D" id="3.40.630.10">
    <property type="entry name" value="Zn peptidases"/>
    <property type="match status" value="1"/>
</dbReference>
<dbReference type="AlphaFoldDB" id="A0A1M6F000"/>
<dbReference type="InterPro" id="IPR017439">
    <property type="entry name" value="Amidohydrolase"/>
</dbReference>
<dbReference type="FunFam" id="3.30.70.360:FF:000004">
    <property type="entry name" value="Peptidase M20 domain-containing protein 2"/>
    <property type="match status" value="1"/>
</dbReference>
<dbReference type="PANTHER" id="PTHR30575:SF0">
    <property type="entry name" value="XAA-ARG DIPEPTIDASE"/>
    <property type="match status" value="1"/>
</dbReference>
<organism evidence="3 4">
    <name type="scientific">Dethiosulfatibacter aminovorans DSM 17477</name>
    <dbReference type="NCBI Taxonomy" id="1121476"/>
    <lineage>
        <taxon>Bacteria</taxon>
        <taxon>Bacillati</taxon>
        <taxon>Bacillota</taxon>
        <taxon>Tissierellia</taxon>
        <taxon>Dethiosulfatibacter</taxon>
    </lineage>
</organism>
<dbReference type="SUPFAM" id="SSF55031">
    <property type="entry name" value="Bacterial exopeptidase dimerisation domain"/>
    <property type="match status" value="1"/>
</dbReference>
<dbReference type="STRING" id="1121476.SAMN02745751_01301"/>
<dbReference type="EMBL" id="FQZL01000008">
    <property type="protein sequence ID" value="SHI90985.1"/>
    <property type="molecule type" value="Genomic_DNA"/>
</dbReference>
<dbReference type="Gene3D" id="3.30.70.360">
    <property type="match status" value="1"/>
</dbReference>
<dbReference type="PIRSF" id="PIRSF037226">
    <property type="entry name" value="Amidohydrolase_ACY1L2_prd"/>
    <property type="match status" value="1"/>
</dbReference>
<reference evidence="3 4" key="1">
    <citation type="submission" date="2016-11" db="EMBL/GenBank/DDBJ databases">
        <authorList>
            <person name="Jaros S."/>
            <person name="Januszkiewicz K."/>
            <person name="Wedrychowicz H."/>
        </authorList>
    </citation>
    <scope>NUCLEOTIDE SEQUENCE [LARGE SCALE GENOMIC DNA]</scope>
    <source>
        <strain evidence="3 4">DSM 17477</strain>
    </source>
</reference>
<dbReference type="GO" id="GO:0071713">
    <property type="term" value="F:para-aminobenzoyl-glutamate hydrolase activity"/>
    <property type="evidence" value="ECO:0007669"/>
    <property type="project" value="TreeGrafter"/>
</dbReference>
<dbReference type="PANTHER" id="PTHR30575">
    <property type="entry name" value="PEPTIDASE M20"/>
    <property type="match status" value="1"/>
</dbReference>
<gene>
    <name evidence="3" type="ORF">SAMN02745751_01301</name>
</gene>
<dbReference type="NCBIfam" id="TIGR01891">
    <property type="entry name" value="amidohydrolases"/>
    <property type="match status" value="1"/>
</dbReference>
<dbReference type="GO" id="GO:0005737">
    <property type="term" value="C:cytoplasm"/>
    <property type="evidence" value="ECO:0007669"/>
    <property type="project" value="TreeGrafter"/>
</dbReference>
<dbReference type="SUPFAM" id="SSF53187">
    <property type="entry name" value="Zn-dependent exopeptidases"/>
    <property type="match status" value="1"/>
</dbReference>
<dbReference type="GO" id="GO:0046657">
    <property type="term" value="P:folic acid catabolic process"/>
    <property type="evidence" value="ECO:0007669"/>
    <property type="project" value="TreeGrafter"/>
</dbReference>
<accession>A0A1M6F000</accession>
<sequence>MKLKIGDYIDINRKEITDMADYIFDNPETGGNEYKASEMLTDYLGRNGFIINKGIAGLETAFKAVHENGIGGPSIGLLCEYDALEGIGHACGHHMQGPAIVYAASAIKEMMKESNYRLVIYGTPAEETFGGKLNMLKYGCFQDIDVALMMHAGPTTTTDIRSLAMDRFLVEFKGISSHAALKAEDGRSALDGILMLANGIEYLREHVRDDVRIHYSIINGGGPPNVVPKYASAEFVLRSYNREYLDTVVERFKKIVKGAALMTETECELTIKKTLDNKVPVIGLNDLLIDNAKEFDAPCIRPPREKTGSTDFGNVMHVMPGSCIRVAFVPEGTSSHSEEYIKAGKTEKAHDATVLASKILAGSVTDMIIKPELLAEFKREFEINKGQKS</sequence>
<dbReference type="InterPro" id="IPR002933">
    <property type="entry name" value="Peptidase_M20"/>
</dbReference>
<dbReference type="InterPro" id="IPR011650">
    <property type="entry name" value="Peptidase_M20_dimer"/>
</dbReference>
<dbReference type="GO" id="GO:0016805">
    <property type="term" value="F:dipeptidase activity"/>
    <property type="evidence" value="ECO:0007669"/>
    <property type="project" value="InterPro"/>
</dbReference>
<name>A0A1M6F000_9FIRM</name>
<dbReference type="RefSeq" id="WP_073048776.1">
    <property type="nucleotide sequence ID" value="NZ_FQZL01000008.1"/>
</dbReference>
<dbReference type="Pfam" id="PF07687">
    <property type="entry name" value="M20_dimer"/>
    <property type="match status" value="1"/>
</dbReference>
<comment type="similarity">
    <text evidence="1">Belongs to the peptidase M20A family.</text>
</comment>
<evidence type="ECO:0000313" key="3">
    <source>
        <dbReference type="EMBL" id="SHI90985.1"/>
    </source>
</evidence>
<dbReference type="InterPro" id="IPR036264">
    <property type="entry name" value="Bact_exopeptidase_dim_dom"/>
</dbReference>
<keyword evidence="4" id="KW-1185">Reference proteome</keyword>